<dbReference type="EMBL" id="JAVREP010000004">
    <property type="protein sequence ID" value="MDT0328391.1"/>
    <property type="molecule type" value="Genomic_DNA"/>
</dbReference>
<proteinExistence type="predicted"/>
<dbReference type="Pfam" id="PF05431">
    <property type="entry name" value="Toxin_10"/>
    <property type="match status" value="1"/>
</dbReference>
<dbReference type="InterPro" id="IPR008872">
    <property type="entry name" value="Toxin_P42"/>
</dbReference>
<gene>
    <name evidence="3" type="ORF">RM479_08195</name>
</gene>
<dbReference type="RefSeq" id="WP_311511119.1">
    <property type="nucleotide sequence ID" value="NZ_JAVREP010000004.1"/>
</dbReference>
<name>A0ABU2M825_9ACTN</name>
<evidence type="ECO:0000313" key="4">
    <source>
        <dbReference type="Proteomes" id="UP001183390"/>
    </source>
</evidence>
<dbReference type="Gene3D" id="2.170.15.10">
    <property type="entry name" value="Proaerolysin, chain A, domain 3"/>
    <property type="match status" value="1"/>
</dbReference>
<keyword evidence="4" id="KW-1185">Reference proteome</keyword>
<comment type="caution">
    <text evidence="3">The sequence shown here is derived from an EMBL/GenBank/DDBJ whole genome shotgun (WGS) entry which is preliminary data.</text>
</comment>
<feature type="region of interest" description="Disordered" evidence="1">
    <location>
        <begin position="389"/>
        <end position="408"/>
    </location>
</feature>
<feature type="region of interest" description="Disordered" evidence="1">
    <location>
        <begin position="415"/>
        <end position="455"/>
    </location>
</feature>
<sequence>MPYSKECVFGEITAIFSTGETARPNENYYALTGSIDTKGITTWIRSTDPSSGAVRPAQDWHKLDWGHRVVPPAGYHAFSDAPDHQFSWLKRVPKEHLACVKETIDGVDYAVPGDKYIVAVDHGMIFELLRTKRPRQTLEKDSVLIAPDPGFWFCGLNMMGLPIGKDPGQVYVLNLPLPVTRGGNLARPRITDPDDIPQEQNAIIDREVLVPCVAVDDRTKSRAWIVENSPTYTLRRRRSYTLVAALDLRGSSRDGHMGQTVSWGVTDTQTRTYSKSVGITVGFEAGVSVEGVGVKVSGSVTTTLGYSRSFANTEMQQQSVQVDGNAAAGRVTAMYAEKHVIYVVRDDPDHTFCSDDEKNVVTFKAGLRYAIVDDSGAFSGSPALAGGFDASAPSPDGRRGVEGADGGIRAVGYGMDAAEVPAPEQLTGPSAPEGVPAPRSPERVGRETTTGTPAS</sequence>
<accession>A0ABU2M825</accession>
<dbReference type="Proteomes" id="UP001183390">
    <property type="component" value="Unassembled WGS sequence"/>
</dbReference>
<organism evidence="3 4">
    <name type="scientific">Nocardiopsis lambiniae</name>
    <dbReference type="NCBI Taxonomy" id="3075539"/>
    <lineage>
        <taxon>Bacteria</taxon>
        <taxon>Bacillati</taxon>
        <taxon>Actinomycetota</taxon>
        <taxon>Actinomycetes</taxon>
        <taxon>Streptosporangiales</taxon>
        <taxon>Nocardiopsidaceae</taxon>
        <taxon>Nocardiopsis</taxon>
    </lineage>
</organism>
<evidence type="ECO:0000313" key="3">
    <source>
        <dbReference type="EMBL" id="MDT0328391.1"/>
    </source>
</evidence>
<protein>
    <recommendedName>
        <fullName evidence="2">Insecticidal crystal toxin domain-containing protein</fullName>
    </recommendedName>
</protein>
<feature type="domain" description="Insecticidal crystal toxin" evidence="2">
    <location>
        <begin position="208"/>
        <end position="346"/>
    </location>
</feature>
<evidence type="ECO:0000259" key="2">
    <source>
        <dbReference type="Pfam" id="PF05431"/>
    </source>
</evidence>
<evidence type="ECO:0000256" key="1">
    <source>
        <dbReference type="SAM" id="MobiDB-lite"/>
    </source>
</evidence>
<reference evidence="4" key="1">
    <citation type="submission" date="2023-07" db="EMBL/GenBank/DDBJ databases">
        <title>30 novel species of actinomycetes from the DSMZ collection.</title>
        <authorList>
            <person name="Nouioui I."/>
        </authorList>
    </citation>
    <scope>NUCLEOTIDE SEQUENCE [LARGE SCALE GENOMIC DNA]</scope>
    <source>
        <strain evidence="4">DSM 44743</strain>
    </source>
</reference>
<dbReference type="SUPFAM" id="SSF56973">
    <property type="entry name" value="Aerolisin/ETX pore-forming domain"/>
    <property type="match status" value="1"/>
</dbReference>